<feature type="region of interest" description="Disordered" evidence="1">
    <location>
        <begin position="208"/>
        <end position="249"/>
    </location>
</feature>
<organism evidence="2 3">
    <name type="scientific">Kutzneria kofuensis</name>
    <dbReference type="NCBI Taxonomy" id="103725"/>
    <lineage>
        <taxon>Bacteria</taxon>
        <taxon>Bacillati</taxon>
        <taxon>Actinomycetota</taxon>
        <taxon>Actinomycetes</taxon>
        <taxon>Pseudonocardiales</taxon>
        <taxon>Pseudonocardiaceae</taxon>
        <taxon>Kutzneria</taxon>
    </lineage>
</organism>
<keyword evidence="3" id="KW-1185">Reference proteome</keyword>
<evidence type="ECO:0000256" key="1">
    <source>
        <dbReference type="SAM" id="MobiDB-lite"/>
    </source>
</evidence>
<gene>
    <name evidence="2" type="ORF">BJ998_007518</name>
</gene>
<dbReference type="Proteomes" id="UP000585638">
    <property type="component" value="Unassembled WGS sequence"/>
</dbReference>
<dbReference type="NCBIfam" id="NF033532">
    <property type="entry name" value="lone7para_assoc"/>
    <property type="match status" value="1"/>
</dbReference>
<protein>
    <recommendedName>
        <fullName evidence="4">Type VII secretion system-associated protein</fullName>
    </recommendedName>
</protein>
<dbReference type="RefSeq" id="WP_221338258.1">
    <property type="nucleotide sequence ID" value="NZ_BAAAWY010000101.1"/>
</dbReference>
<dbReference type="EMBL" id="JACHIR010000001">
    <property type="protein sequence ID" value="MBB5896322.1"/>
    <property type="molecule type" value="Genomic_DNA"/>
</dbReference>
<dbReference type="InterPro" id="IPR047659">
    <property type="entry name" value="T7SS_assoc"/>
</dbReference>
<evidence type="ECO:0008006" key="4">
    <source>
        <dbReference type="Google" id="ProtNLM"/>
    </source>
</evidence>
<evidence type="ECO:0000313" key="2">
    <source>
        <dbReference type="EMBL" id="MBB5896322.1"/>
    </source>
</evidence>
<reference evidence="2 3" key="1">
    <citation type="submission" date="2020-08" db="EMBL/GenBank/DDBJ databases">
        <title>Sequencing the genomes of 1000 actinobacteria strains.</title>
        <authorList>
            <person name="Klenk H.-P."/>
        </authorList>
    </citation>
    <scope>NUCLEOTIDE SEQUENCE [LARGE SCALE GENOMIC DNA]</scope>
    <source>
        <strain evidence="2 3">DSM 43851</strain>
    </source>
</reference>
<proteinExistence type="predicted"/>
<name>A0A7W9KPM3_9PSEU</name>
<sequence length="249" mass="26056">MNTSKKAEEAVMAETGTIEETPVKLEGDQWVFLIDPAWQAENAAKAEAGEGEPTRPPLEVVVGGWFVAEDGETGRFHANPAYEPSSPDSPTDPVDATLQLVVRGDGDADQLLSTMRESAFGIAVNAENTPVVVLSPDEVPCVLVATAPAHSRRIAEVEGLSDVAAWVEVTLDQLVGLLPEEGVDVLLNPGAPASMRLLAAALRETVAEVGDAASEQPQARPATESDTPSKTSAKRTRSPKAQVDATAAG</sequence>
<evidence type="ECO:0000313" key="3">
    <source>
        <dbReference type="Proteomes" id="UP000585638"/>
    </source>
</evidence>
<dbReference type="AlphaFoldDB" id="A0A7W9KPM3"/>
<accession>A0A7W9KPM3</accession>
<comment type="caution">
    <text evidence="2">The sequence shown here is derived from an EMBL/GenBank/DDBJ whole genome shotgun (WGS) entry which is preliminary data.</text>
</comment>